<protein>
    <submittedName>
        <fullName evidence="2">Uncharacterized protein</fullName>
    </submittedName>
</protein>
<feature type="compositionally biased region" description="Basic residues" evidence="1">
    <location>
        <begin position="112"/>
        <end position="124"/>
    </location>
</feature>
<feature type="region of interest" description="Disordered" evidence="1">
    <location>
        <begin position="104"/>
        <end position="170"/>
    </location>
</feature>
<organism evidence="2 3">
    <name type="scientific">Eumeta variegata</name>
    <name type="common">Bagworm moth</name>
    <name type="synonym">Eumeta japonica</name>
    <dbReference type="NCBI Taxonomy" id="151549"/>
    <lineage>
        <taxon>Eukaryota</taxon>
        <taxon>Metazoa</taxon>
        <taxon>Ecdysozoa</taxon>
        <taxon>Arthropoda</taxon>
        <taxon>Hexapoda</taxon>
        <taxon>Insecta</taxon>
        <taxon>Pterygota</taxon>
        <taxon>Neoptera</taxon>
        <taxon>Endopterygota</taxon>
        <taxon>Lepidoptera</taxon>
        <taxon>Glossata</taxon>
        <taxon>Ditrysia</taxon>
        <taxon>Tineoidea</taxon>
        <taxon>Psychidae</taxon>
        <taxon>Oiketicinae</taxon>
        <taxon>Eumeta</taxon>
    </lineage>
</organism>
<dbReference type="Proteomes" id="UP000299102">
    <property type="component" value="Unassembled WGS sequence"/>
</dbReference>
<evidence type="ECO:0000313" key="3">
    <source>
        <dbReference type="Proteomes" id="UP000299102"/>
    </source>
</evidence>
<dbReference type="AlphaFoldDB" id="A0A4C1XLN9"/>
<accession>A0A4C1XLN9</accession>
<dbReference type="EMBL" id="BGZK01000885">
    <property type="protein sequence ID" value="GBP64030.1"/>
    <property type="molecule type" value="Genomic_DNA"/>
</dbReference>
<gene>
    <name evidence="2" type="ORF">EVAR_43046_1</name>
</gene>
<comment type="caution">
    <text evidence="2">The sequence shown here is derived from an EMBL/GenBank/DDBJ whole genome shotgun (WGS) entry which is preliminary data.</text>
</comment>
<evidence type="ECO:0000313" key="2">
    <source>
        <dbReference type="EMBL" id="GBP64030.1"/>
    </source>
</evidence>
<proteinExistence type="predicted"/>
<reference evidence="2 3" key="1">
    <citation type="journal article" date="2019" name="Commun. Biol.">
        <title>The bagworm genome reveals a unique fibroin gene that provides high tensile strength.</title>
        <authorList>
            <person name="Kono N."/>
            <person name="Nakamura H."/>
            <person name="Ohtoshi R."/>
            <person name="Tomita M."/>
            <person name="Numata K."/>
            <person name="Arakawa K."/>
        </authorList>
    </citation>
    <scope>NUCLEOTIDE SEQUENCE [LARGE SCALE GENOMIC DNA]</scope>
</reference>
<keyword evidence="3" id="KW-1185">Reference proteome</keyword>
<evidence type="ECO:0000256" key="1">
    <source>
        <dbReference type="SAM" id="MobiDB-lite"/>
    </source>
</evidence>
<feature type="compositionally biased region" description="Polar residues" evidence="1">
    <location>
        <begin position="160"/>
        <end position="170"/>
    </location>
</feature>
<name>A0A4C1XLN9_EUMVA</name>
<sequence length="170" mass="18950">MTSRQTPDKGQRAAARVRARVADGATVRMVDFRDKILIGDTTGRAPAGLALKVRRQPDTAPDVIEKIIIRTFQLSIWPRAWPRLDSYLNFRGRSPRSELGSLQEILGTDRRRGARERHFPRRPGIRSNYISPTPRPLPDPPASARGGRKLSAEAFHGTKITDTVPSASFT</sequence>